<dbReference type="KEGG" id="sgra:EX895_003595"/>
<proteinExistence type="predicted"/>
<organism evidence="1 2">
    <name type="scientific">Sporisorium graminicola</name>
    <dbReference type="NCBI Taxonomy" id="280036"/>
    <lineage>
        <taxon>Eukaryota</taxon>
        <taxon>Fungi</taxon>
        <taxon>Dikarya</taxon>
        <taxon>Basidiomycota</taxon>
        <taxon>Ustilaginomycotina</taxon>
        <taxon>Ustilaginomycetes</taxon>
        <taxon>Ustilaginales</taxon>
        <taxon>Ustilaginaceae</taxon>
        <taxon>Sporisorium</taxon>
    </lineage>
</organism>
<dbReference type="GeneID" id="40726490"/>
<evidence type="ECO:0000313" key="2">
    <source>
        <dbReference type="Proteomes" id="UP000306050"/>
    </source>
</evidence>
<dbReference type="AlphaFoldDB" id="A0A4U7KSX0"/>
<sequence>MPSSSSLPAPLLPLSRQEPLCVSLGKGAFVYNSSAIRVASNDPPAYRLTVHNHSNNYIRESYKPTYEVQTLFKFFNCSSAAHTADSLATYQGYIQGANSECVTISDLDSESNYVRTAECSFSGDPSMGNVDATQNFQFQRGEEFSYYSAVFLGATAGPVDTAELGAGGEYHFKVNDVGNNYLVYGKNDQPQSVNKNEMLIGYLGQTYKVPAKTFPECKLVKNGTLELVNTKTGDVQSVTANYTVDDSHSLQPLLNGSGNPYFSFYACDSSYMGYEADGNNHYGHFSSNGKYVPSCFIGDYAKGSSVGIYEPAFPGHNDSPCGKYNTNVQLESFFHLAKTNAGYEVNFLGTLNDGANRPNAPVPGKGEYGWVPTPTAKQTSGDPTPIFVSPNATDYKLRFTA</sequence>
<accession>A0A4U7KSX0</accession>
<comment type="caution">
    <text evidence="1">The sequence shown here is derived from an EMBL/GenBank/DDBJ whole genome shotgun (WGS) entry which is preliminary data.</text>
</comment>
<reference evidence="1 2" key="1">
    <citation type="submission" date="2019-05" db="EMBL/GenBank/DDBJ databases">
        <title>Sporisorium graminicola CBS 10092 draft sequencing and annotation.</title>
        <authorList>
            <person name="Solano-Gonzalez S."/>
            <person name="Caddick M.X."/>
            <person name="Darby A."/>
        </authorList>
    </citation>
    <scope>NUCLEOTIDE SEQUENCE [LARGE SCALE GENOMIC DNA]</scope>
    <source>
        <strain evidence="1 2">CBS 10092</strain>
    </source>
</reference>
<keyword evidence="2" id="KW-1185">Reference proteome</keyword>
<name>A0A4U7KSX0_9BASI</name>
<gene>
    <name evidence="1" type="ORF">EX895_003595</name>
</gene>
<dbReference type="EMBL" id="SRRM01000013">
    <property type="protein sequence ID" value="TKY87581.1"/>
    <property type="molecule type" value="Genomic_DNA"/>
</dbReference>
<dbReference type="Proteomes" id="UP000306050">
    <property type="component" value="Chromosome SGRAM_21"/>
</dbReference>
<evidence type="ECO:0000313" key="1">
    <source>
        <dbReference type="EMBL" id="TKY87581.1"/>
    </source>
</evidence>
<dbReference type="OrthoDB" id="2544199at2759"/>
<protein>
    <submittedName>
        <fullName evidence="1">Uncharacterized protein</fullName>
    </submittedName>
</protein>
<dbReference type="RefSeq" id="XP_029739566.1">
    <property type="nucleotide sequence ID" value="XM_029884193.1"/>
</dbReference>